<dbReference type="PIRSF" id="PIRSF015040">
    <property type="entry name" value="ATPase_SAG2001_prd"/>
    <property type="match status" value="1"/>
</dbReference>
<evidence type="ECO:0000313" key="3">
    <source>
        <dbReference type="Proteomes" id="UP000254879"/>
    </source>
</evidence>
<dbReference type="Pfam" id="PF12846">
    <property type="entry name" value="AAA_10"/>
    <property type="match status" value="1"/>
</dbReference>
<feature type="region of interest" description="Disordered" evidence="1">
    <location>
        <begin position="287"/>
        <end position="310"/>
    </location>
</feature>
<dbReference type="RefSeq" id="WP_172465177.1">
    <property type="nucleotide sequence ID" value="NZ_UGPG01000001.1"/>
</dbReference>
<reference evidence="2 3" key="1">
    <citation type="submission" date="2018-06" db="EMBL/GenBank/DDBJ databases">
        <authorList>
            <consortium name="Pathogen Informatics"/>
            <person name="Doyle S."/>
        </authorList>
    </citation>
    <scope>NUCLEOTIDE SEQUENCE [LARGE SCALE GENOMIC DNA]</scope>
    <source>
        <strain evidence="3">NCTC 10815</strain>
    </source>
</reference>
<proteinExistence type="predicted"/>
<dbReference type="InterPro" id="IPR016628">
    <property type="entry name" value="ATPase_SAG2001_prd"/>
</dbReference>
<dbReference type="PANTHER" id="PTHR30121:SF6">
    <property type="entry name" value="SLR6007 PROTEIN"/>
    <property type="match status" value="1"/>
</dbReference>
<protein>
    <submittedName>
        <fullName evidence="2">Type IV secretory pathway, VirB4 components</fullName>
    </submittedName>
</protein>
<gene>
    <name evidence="2" type="ORF">NCTC10815_01521</name>
</gene>
<accession>A0A378MD32</accession>
<evidence type="ECO:0000256" key="1">
    <source>
        <dbReference type="SAM" id="MobiDB-lite"/>
    </source>
</evidence>
<dbReference type="EMBL" id="UGPG01000001">
    <property type="protein sequence ID" value="STY44201.1"/>
    <property type="molecule type" value="Genomic_DNA"/>
</dbReference>
<sequence length="831" mass="95398">MQLKTPMKALHKNLLLTRTGDVWAYYRVQGQSIATQNKKVLARFKRQWETFYEEIASYTDFELRMYPKDYQLEERFQALEKDISKESKEVASYYNKEAVNILKYRLGRLTKYDFVIGIKLKADMSALDIQLKDNVMRLFSTMTNTVVNLFGWEQNVTEDFFKQYKDIEETTANLVASVQGSRMTEDDLIYLNRYNFIRGLEHDAQEASSNKKVTAITDSLIDPRHGATLGLQSDEEKGVTSFVVVDEFPENMANSDLFFEAQAMPFPVEVTVKAQVESKAKTKTGLSLKKQQLKETAKEQNQSGDQTDRSISTSSYMLRHLQDEIKREATHLVNWLAVLTVTGKDKKECREKASILKRYLRSLGVICRVPVADQLYLFYKVLPGEKLEVTDKNWLQKTLYDGLAECAFGINSEAGSRIGFPIGWVDRFNEHTDLESAIASSRDFILYHPFMANQQIRGSKTRSPHVLITGDTGNGKSFLAKLLFTYVTFLDIRGLYIDPKKELRKWINKVIHDEVIRKKYPLYVEHLEKFHFITLDARNEENWGALDPICLLPSMDAKELVQVIFQQVYDFKGKDIVRTAFLKAITSVIERRQQGETVGSLHIIETMAVSETKEVREAADLLRELVADSVLKLVIHDGTNPTLSLTERISIIEIENLDLPEATDEFISYTDSQLKSSAVMFALGKFCELFGQNKEEKTVEFIDEAWIIINSPQGKKVAKSMRRVGRSYENALFFISQSTKDALTEEDSGNFGVAFAFDEPNERKEILKWMGMEQTEENEEMLDSMFQGQCLFKDIYGRTNKISIECLFDEWLGSLETIQKTEAAYAEEAFL</sequence>
<dbReference type="Gene3D" id="3.40.50.300">
    <property type="entry name" value="P-loop containing nucleotide triphosphate hydrolases"/>
    <property type="match status" value="2"/>
</dbReference>
<name>A0A378MD32_LISGR</name>
<dbReference type="SUPFAM" id="SSF52540">
    <property type="entry name" value="P-loop containing nucleoside triphosphate hydrolases"/>
    <property type="match status" value="1"/>
</dbReference>
<organism evidence="2 3">
    <name type="scientific">Listeria grayi</name>
    <name type="common">Listeria murrayi</name>
    <dbReference type="NCBI Taxonomy" id="1641"/>
    <lineage>
        <taxon>Bacteria</taxon>
        <taxon>Bacillati</taxon>
        <taxon>Bacillota</taxon>
        <taxon>Bacilli</taxon>
        <taxon>Bacillales</taxon>
        <taxon>Listeriaceae</taxon>
        <taxon>Listeria</taxon>
    </lineage>
</organism>
<dbReference type="InterPro" id="IPR051162">
    <property type="entry name" value="T4SS_component"/>
</dbReference>
<feature type="compositionally biased region" description="Polar residues" evidence="1">
    <location>
        <begin position="299"/>
        <end position="310"/>
    </location>
</feature>
<dbReference type="Proteomes" id="UP000254879">
    <property type="component" value="Unassembled WGS sequence"/>
</dbReference>
<dbReference type="AlphaFoldDB" id="A0A378MD32"/>
<dbReference type="PANTHER" id="PTHR30121">
    <property type="entry name" value="UNCHARACTERIZED PROTEIN YJGR-RELATED"/>
    <property type="match status" value="1"/>
</dbReference>
<dbReference type="InterPro" id="IPR027417">
    <property type="entry name" value="P-loop_NTPase"/>
</dbReference>
<evidence type="ECO:0000313" key="2">
    <source>
        <dbReference type="EMBL" id="STY44201.1"/>
    </source>
</evidence>